<organism evidence="2 3">
    <name type="scientific">Paenibacillus vulneris</name>
    <dbReference type="NCBI Taxonomy" id="1133364"/>
    <lineage>
        <taxon>Bacteria</taxon>
        <taxon>Bacillati</taxon>
        <taxon>Bacillota</taxon>
        <taxon>Bacilli</taxon>
        <taxon>Bacillales</taxon>
        <taxon>Paenibacillaceae</taxon>
        <taxon>Paenibacillus</taxon>
    </lineage>
</organism>
<dbReference type="Proteomes" id="UP001597180">
    <property type="component" value="Unassembled WGS sequence"/>
</dbReference>
<reference evidence="3" key="1">
    <citation type="journal article" date="2019" name="Int. J. Syst. Evol. Microbiol.">
        <title>The Global Catalogue of Microorganisms (GCM) 10K type strain sequencing project: providing services to taxonomists for standard genome sequencing and annotation.</title>
        <authorList>
            <consortium name="The Broad Institute Genomics Platform"/>
            <consortium name="The Broad Institute Genome Sequencing Center for Infectious Disease"/>
            <person name="Wu L."/>
            <person name="Ma J."/>
        </authorList>
    </citation>
    <scope>NUCLEOTIDE SEQUENCE [LARGE SCALE GENOMIC DNA]</scope>
    <source>
        <strain evidence="3">CCUG 53270</strain>
    </source>
</reference>
<evidence type="ECO:0000313" key="2">
    <source>
        <dbReference type="EMBL" id="MFD1220663.1"/>
    </source>
</evidence>
<feature type="region of interest" description="Disordered" evidence="1">
    <location>
        <begin position="23"/>
        <end position="68"/>
    </location>
</feature>
<dbReference type="RefSeq" id="WP_079912087.1">
    <property type="nucleotide sequence ID" value="NZ_BAABJG010000006.1"/>
</dbReference>
<name>A0ABW3UIS3_9BACL</name>
<feature type="compositionally biased region" description="Basic and acidic residues" evidence="1">
    <location>
        <begin position="37"/>
        <end position="68"/>
    </location>
</feature>
<evidence type="ECO:0000313" key="3">
    <source>
        <dbReference type="Proteomes" id="UP001597180"/>
    </source>
</evidence>
<dbReference type="EMBL" id="JBHTLU010000013">
    <property type="protein sequence ID" value="MFD1220663.1"/>
    <property type="molecule type" value="Genomic_DNA"/>
</dbReference>
<comment type="caution">
    <text evidence="2">The sequence shown here is derived from an EMBL/GenBank/DDBJ whole genome shotgun (WGS) entry which is preliminary data.</text>
</comment>
<keyword evidence="3" id="KW-1185">Reference proteome</keyword>
<gene>
    <name evidence="2" type="ORF">ACFQ4B_11065</name>
</gene>
<evidence type="ECO:0000256" key="1">
    <source>
        <dbReference type="SAM" id="MobiDB-lite"/>
    </source>
</evidence>
<sequence length="68" mass="7938">MTICKVITVDVRRIAEQLGILEPFEKENRRQAGLARQDNKDTKDSKDSKKKEPADHKEKEGRKKEEDE</sequence>
<proteinExistence type="predicted"/>
<protein>
    <submittedName>
        <fullName evidence="2">Uncharacterized protein</fullName>
    </submittedName>
</protein>
<accession>A0ABW3UIS3</accession>